<evidence type="ECO:0000313" key="7">
    <source>
        <dbReference type="EMBL" id="AHH03149.1"/>
    </source>
</evidence>
<comment type="function">
    <text evidence="5 6">Binds directly to 23S ribosomal RNA and is necessary for the in vitro assembly process of the 50S ribosomal subunit. It is not involved in the protein synthesizing functions of that subunit.</text>
</comment>
<sequence>MARVKNGIVHVARRKRILKKTRGFWGTKKSNYKKAKDTLRKGMMYATRDRKARKRDFRSLWIVRISAALTGMGITYSRFFEGLKKSNIRLNRKILSNLAIEDIETFKKIVYEIKIKNFLRSLIIGIRVIFCDISLNLGI</sequence>
<dbReference type="Gene3D" id="1.10.1900.20">
    <property type="entry name" value="Ribosomal protein L20"/>
    <property type="match status" value="1"/>
</dbReference>
<evidence type="ECO:0000256" key="5">
    <source>
        <dbReference type="HAMAP-Rule" id="MF_00382"/>
    </source>
</evidence>
<evidence type="ECO:0000256" key="1">
    <source>
        <dbReference type="ARBA" id="ARBA00007698"/>
    </source>
</evidence>
<keyword evidence="2 5" id="KW-0689">Ribosomal protein</keyword>
<name>A0ABM5PGI4_9SPIR</name>
<dbReference type="NCBIfam" id="TIGR01032">
    <property type="entry name" value="rplT_bact"/>
    <property type="match status" value="1"/>
</dbReference>
<evidence type="ECO:0000256" key="3">
    <source>
        <dbReference type="ARBA" id="ARBA00023274"/>
    </source>
</evidence>
<accession>A0ABM5PGI4</accession>
<keyword evidence="5 6" id="KW-0694">RNA-binding</keyword>
<evidence type="ECO:0000256" key="4">
    <source>
        <dbReference type="ARBA" id="ARBA00035172"/>
    </source>
</evidence>
<keyword evidence="5 6" id="KW-0699">rRNA-binding</keyword>
<dbReference type="InterPro" id="IPR035566">
    <property type="entry name" value="Ribosomal_protein_bL20_C"/>
</dbReference>
<dbReference type="Proteomes" id="UP000019269">
    <property type="component" value="Chromosome"/>
</dbReference>
<comment type="similarity">
    <text evidence="1 5 6">Belongs to the bacterial ribosomal protein bL20 family.</text>
</comment>
<dbReference type="SUPFAM" id="SSF74731">
    <property type="entry name" value="Ribosomal protein L20"/>
    <property type="match status" value="1"/>
</dbReference>
<dbReference type="EMBL" id="CP004146">
    <property type="protein sequence ID" value="AHH03149.1"/>
    <property type="molecule type" value="Genomic_DNA"/>
</dbReference>
<evidence type="ECO:0000256" key="6">
    <source>
        <dbReference type="RuleBase" id="RU000560"/>
    </source>
</evidence>
<dbReference type="PANTHER" id="PTHR10986">
    <property type="entry name" value="39S RIBOSOMAL PROTEIN L20"/>
    <property type="match status" value="1"/>
</dbReference>
<proteinExistence type="inferred from homology"/>
<dbReference type="CDD" id="cd07026">
    <property type="entry name" value="Ribosomal_L20"/>
    <property type="match status" value="1"/>
</dbReference>
<dbReference type="Pfam" id="PF00453">
    <property type="entry name" value="Ribosomal_L20"/>
    <property type="match status" value="1"/>
</dbReference>
<keyword evidence="8" id="KW-1185">Reference proteome</keyword>
<protein>
    <recommendedName>
        <fullName evidence="4 5">Large ribosomal subunit protein bL20</fullName>
    </recommendedName>
</protein>
<reference evidence="7" key="1">
    <citation type="submission" date="2013-02" db="EMBL/GenBank/DDBJ databases">
        <title>Comparative genomics of Borrelia species.</title>
        <authorList>
            <person name="Schwan T.G."/>
            <person name="Raffel S.J."/>
            <person name="Porcella S.F."/>
        </authorList>
    </citation>
    <scope>NUCLEOTIDE SEQUENCE [LARGE SCALE GENOMIC DNA]</scope>
    <source>
        <strain evidence="7">YOR</strain>
    </source>
</reference>
<keyword evidence="3 5" id="KW-0687">Ribonucleoprotein</keyword>
<dbReference type="RefSeq" id="WP_025433983.1">
    <property type="nucleotide sequence ID" value="NZ_CP004146.1"/>
</dbReference>
<evidence type="ECO:0000256" key="2">
    <source>
        <dbReference type="ARBA" id="ARBA00022980"/>
    </source>
</evidence>
<dbReference type="Gene3D" id="6.10.160.10">
    <property type="match status" value="1"/>
</dbReference>
<gene>
    <name evidence="5" type="primary">rplT</name>
    <name evidence="7" type="ORF">BHY_0198</name>
</gene>
<dbReference type="GO" id="GO:0005840">
    <property type="term" value="C:ribosome"/>
    <property type="evidence" value="ECO:0007669"/>
    <property type="project" value="UniProtKB-KW"/>
</dbReference>
<dbReference type="HAMAP" id="MF_00382">
    <property type="entry name" value="Ribosomal_bL20"/>
    <property type="match status" value="1"/>
</dbReference>
<dbReference type="InterPro" id="IPR005813">
    <property type="entry name" value="Ribosomal_bL20"/>
</dbReference>
<dbReference type="PRINTS" id="PR00062">
    <property type="entry name" value="RIBOSOMALL20"/>
</dbReference>
<evidence type="ECO:0000313" key="8">
    <source>
        <dbReference type="Proteomes" id="UP000019269"/>
    </source>
</evidence>
<organism evidence="7 8">
    <name type="scientific">Borrelia nietonii YOR</name>
    <dbReference type="NCBI Taxonomy" id="1293576"/>
    <lineage>
        <taxon>Bacteria</taxon>
        <taxon>Pseudomonadati</taxon>
        <taxon>Spirochaetota</taxon>
        <taxon>Spirochaetia</taxon>
        <taxon>Spirochaetales</taxon>
        <taxon>Borreliaceae</taxon>
        <taxon>Borrelia</taxon>
        <taxon>Borrelia nietonii</taxon>
    </lineage>
</organism>